<dbReference type="GeneID" id="109013606"/>
<evidence type="ECO:0000256" key="2">
    <source>
        <dbReference type="ARBA" id="ARBA00022801"/>
    </source>
</evidence>
<evidence type="ECO:0000313" key="6">
    <source>
        <dbReference type="RefSeq" id="XP_035544473.1"/>
    </source>
</evidence>
<evidence type="ECO:0000313" key="5">
    <source>
        <dbReference type="Proteomes" id="UP000235220"/>
    </source>
</evidence>
<dbReference type="RefSeq" id="XP_035544473.1">
    <property type="nucleotide sequence ID" value="XM_035688580.1"/>
</dbReference>
<sequence>MKKMRRRPLHALFVSGHVVWVKHKTCRFNFSTWRDGYAGGFPRRVQLDFLIYLCDLLRTGQQVVVRGRVLLASNSHPSKLFVFGDSYSDTGNTNKTQSAWKYPYGITFPGKPADRFSSGRVLTDFIAKSIGLKRTPITYRQRNIETSLLTYGMNFAYGGTGVFETLLKSGPNMTTQIGFFQNLIRDNVFTAADLESSMTLVTLAGNDFSTYIIRNGSAQGWKPFITAVVNQLTINLRRIHGMGVKKIIVNALQPLGCVPSKTAISSFQQCNETENSLVVFHNLLLQQAVAKLNSEAKDSYPFVILDLYDSFLSVIKNKGGTQFENPLKPCCFGISSKYNCGSVDENGAKKYTVCEDPESAFFWDGVHPTQAGWTAVYSALRATDLQH</sequence>
<dbReference type="OrthoDB" id="1600564at2759"/>
<keyword evidence="5" id="KW-1185">Reference proteome</keyword>
<dbReference type="InParanoid" id="A0A6P9EKA5"/>
<evidence type="ECO:0000256" key="3">
    <source>
        <dbReference type="ARBA" id="ARBA00022963"/>
    </source>
</evidence>
<dbReference type="InterPro" id="IPR001087">
    <property type="entry name" value="GDSL"/>
</dbReference>
<dbReference type="Pfam" id="PF00657">
    <property type="entry name" value="Lipase_GDSL"/>
    <property type="match status" value="1"/>
</dbReference>
<organism evidence="5 6">
    <name type="scientific">Juglans regia</name>
    <name type="common">English walnut</name>
    <dbReference type="NCBI Taxonomy" id="51240"/>
    <lineage>
        <taxon>Eukaryota</taxon>
        <taxon>Viridiplantae</taxon>
        <taxon>Streptophyta</taxon>
        <taxon>Embryophyta</taxon>
        <taxon>Tracheophyta</taxon>
        <taxon>Spermatophyta</taxon>
        <taxon>Magnoliopsida</taxon>
        <taxon>eudicotyledons</taxon>
        <taxon>Gunneridae</taxon>
        <taxon>Pentapetalae</taxon>
        <taxon>rosids</taxon>
        <taxon>fabids</taxon>
        <taxon>Fagales</taxon>
        <taxon>Juglandaceae</taxon>
        <taxon>Juglans</taxon>
    </lineage>
</organism>
<dbReference type="FunCoup" id="A0A6P9EKA5">
    <property type="interactions" value="1492"/>
</dbReference>
<proteinExistence type="inferred from homology"/>
<protein>
    <submittedName>
        <fullName evidence="6">GDSL esterase/lipase At5g03610-like isoform X1</fullName>
    </submittedName>
</protein>
<dbReference type="GO" id="GO:0016042">
    <property type="term" value="P:lipid catabolic process"/>
    <property type="evidence" value="ECO:0007669"/>
    <property type="project" value="UniProtKB-KW"/>
</dbReference>
<dbReference type="Proteomes" id="UP000235220">
    <property type="component" value="Chromosome 3"/>
</dbReference>
<dbReference type="CDD" id="cd01837">
    <property type="entry name" value="SGNH_plant_lipase_like"/>
    <property type="match status" value="1"/>
</dbReference>
<dbReference type="SUPFAM" id="SSF52266">
    <property type="entry name" value="SGNH hydrolase"/>
    <property type="match status" value="1"/>
</dbReference>
<dbReference type="InterPro" id="IPR036514">
    <property type="entry name" value="SGNH_hydro_sf"/>
</dbReference>
<comment type="similarity">
    <text evidence="1">Belongs to the 'GDSL' lipolytic enzyme family.</text>
</comment>
<dbReference type="PANTHER" id="PTHR46020">
    <property type="entry name" value="OSJNBB0059K02.9 PROTEIN"/>
    <property type="match status" value="1"/>
</dbReference>
<evidence type="ECO:0000256" key="1">
    <source>
        <dbReference type="ARBA" id="ARBA00008668"/>
    </source>
</evidence>
<dbReference type="PANTHER" id="PTHR46020:SF32">
    <property type="entry name" value="GDSL ESTERASE_LIPASE"/>
    <property type="match status" value="1"/>
</dbReference>
<reference evidence="6" key="1">
    <citation type="submission" date="2025-08" db="UniProtKB">
        <authorList>
            <consortium name="RefSeq"/>
        </authorList>
    </citation>
    <scope>IDENTIFICATION</scope>
    <source>
        <tissue evidence="6">Leaves</tissue>
    </source>
</reference>
<gene>
    <name evidence="6" type="primary">LOC109013606</name>
</gene>
<keyword evidence="4" id="KW-0443">Lipid metabolism</keyword>
<keyword evidence="2" id="KW-0378">Hydrolase</keyword>
<name>A0A6P9EKA5_JUGRE</name>
<accession>A0A6P9EKA5</accession>
<dbReference type="GO" id="GO:0016788">
    <property type="term" value="F:hydrolase activity, acting on ester bonds"/>
    <property type="evidence" value="ECO:0007669"/>
    <property type="project" value="InterPro"/>
</dbReference>
<dbReference type="InterPro" id="IPR035669">
    <property type="entry name" value="SGNH_plant_lipase-like"/>
</dbReference>
<keyword evidence="3" id="KW-0442">Lipid degradation</keyword>
<dbReference type="AlphaFoldDB" id="A0A6P9EKA5"/>
<evidence type="ECO:0000256" key="4">
    <source>
        <dbReference type="ARBA" id="ARBA00023098"/>
    </source>
</evidence>
<dbReference type="Gene3D" id="3.40.50.1110">
    <property type="entry name" value="SGNH hydrolase"/>
    <property type="match status" value="1"/>
</dbReference>